<reference evidence="10 11" key="1">
    <citation type="journal article" date="2008" name="BMC Microbiol.">
        <title>Complete genome sequence of Treponema pallidum ssp. pallidum strain SS14 determined with oligonucleotide arrays.</title>
        <authorList>
            <person name="Matejkova P."/>
            <person name="Strouhal M."/>
            <person name="Smajs D."/>
            <person name="Norris S.J."/>
            <person name="Palzkill T."/>
            <person name="Petrosino J.F."/>
            <person name="Sodergren E."/>
            <person name="Norton J.E."/>
            <person name="Singh J."/>
            <person name="Richmond T.A."/>
            <person name="Molla M.N."/>
            <person name="Albert T.J."/>
            <person name="Weinstock G.M."/>
        </authorList>
    </citation>
    <scope>NUCLEOTIDE SEQUENCE [LARGE SCALE GENOMIC DNA]</scope>
    <source>
        <strain evidence="10 11">SS14</strain>
    </source>
</reference>
<feature type="region of interest" description="Disordered" evidence="7">
    <location>
        <begin position="251"/>
        <end position="299"/>
    </location>
</feature>
<dbReference type="PANTHER" id="PTHR30288">
    <property type="entry name" value="FLAGELLAR CAP/ASSEMBLY PROTEIN FLID"/>
    <property type="match status" value="1"/>
</dbReference>
<dbReference type="PATRIC" id="fig|455434.6.peg.859"/>
<keyword evidence="10" id="KW-0282">Flagellum</keyword>
<evidence type="ECO:0000256" key="7">
    <source>
        <dbReference type="SAM" id="MobiDB-lite"/>
    </source>
</evidence>
<protein>
    <recommendedName>
        <fullName evidence="6">Flagellar hook-associated protein 2</fullName>
        <shortName evidence="6">HAP2</shortName>
    </recommendedName>
    <alternativeName>
        <fullName evidence="6">Flagellar cap protein</fullName>
    </alternativeName>
</protein>
<name>A0A0H3BJH8_TREPS</name>
<keyword evidence="4" id="KW-0175">Coiled coil</keyword>
<evidence type="ECO:0000256" key="4">
    <source>
        <dbReference type="ARBA" id="ARBA00023054"/>
    </source>
</evidence>
<feature type="domain" description="Flagellar hook-associated protein 2 C-terminal" evidence="9">
    <location>
        <begin position="449"/>
        <end position="705"/>
    </location>
</feature>
<evidence type="ECO:0000256" key="1">
    <source>
        <dbReference type="ARBA" id="ARBA00004365"/>
    </source>
</evidence>
<evidence type="ECO:0000256" key="3">
    <source>
        <dbReference type="ARBA" id="ARBA00011255"/>
    </source>
</evidence>
<comment type="subunit">
    <text evidence="3 6">Homopentamer.</text>
</comment>
<evidence type="ECO:0000259" key="9">
    <source>
        <dbReference type="Pfam" id="PF07195"/>
    </source>
</evidence>
<dbReference type="RefSeq" id="WP_012460601.1">
    <property type="nucleotide sequence ID" value="NC_010741.1"/>
</dbReference>
<dbReference type="NCBIfam" id="NF005188">
    <property type="entry name" value="PRK06664.1"/>
    <property type="match status" value="1"/>
</dbReference>
<dbReference type="KEGG" id="tpp:TPASS_0872"/>
<evidence type="ECO:0000313" key="10">
    <source>
        <dbReference type="EMBL" id="ACD71288.1"/>
    </source>
</evidence>
<dbReference type="InterPro" id="IPR003481">
    <property type="entry name" value="FliD_N"/>
</dbReference>
<evidence type="ECO:0000256" key="6">
    <source>
        <dbReference type="RuleBase" id="RU362066"/>
    </source>
</evidence>
<dbReference type="GO" id="GO:0055040">
    <property type="term" value="C:periplasmic flagellum"/>
    <property type="evidence" value="ECO:0007669"/>
    <property type="project" value="UniProtKB-SubCell"/>
</dbReference>
<dbReference type="Pfam" id="PF07195">
    <property type="entry name" value="FliD_C"/>
    <property type="match status" value="1"/>
</dbReference>
<organism evidence="10 11">
    <name type="scientific">Treponema pallidum subsp. pallidum (strain SS14)</name>
    <dbReference type="NCBI Taxonomy" id="455434"/>
    <lineage>
        <taxon>Bacteria</taxon>
        <taxon>Pseudomonadati</taxon>
        <taxon>Spirochaetota</taxon>
        <taxon>Spirochaetia</taxon>
        <taxon>Spirochaetales</taxon>
        <taxon>Treponemataceae</taxon>
        <taxon>Treponema</taxon>
    </lineage>
</organism>
<comment type="subcellular location">
    <subcellularLocation>
        <location evidence="1">Bacterial flagellum</location>
    </subcellularLocation>
    <subcellularLocation>
        <location evidence="6">Periplasm</location>
    </subcellularLocation>
    <subcellularLocation>
        <location evidence="6">Periplasmic flagellum</location>
    </subcellularLocation>
</comment>
<gene>
    <name evidence="10" type="primary">fliD</name>
    <name evidence="10" type="ordered locus">TPASS_0872</name>
</gene>
<keyword evidence="5 6" id="KW-0975">Bacterial flagellum</keyword>
<dbReference type="GO" id="GO:0009424">
    <property type="term" value="C:bacterial-type flagellum hook"/>
    <property type="evidence" value="ECO:0007669"/>
    <property type="project" value="UniProtKB-UniRule"/>
</dbReference>
<dbReference type="GO" id="GO:0009421">
    <property type="term" value="C:bacterial-type flagellum filament cap"/>
    <property type="evidence" value="ECO:0007669"/>
    <property type="project" value="InterPro"/>
</dbReference>
<keyword evidence="6" id="KW-0574">Periplasm</keyword>
<comment type="similarity">
    <text evidence="2 6">Belongs to the FliD family.</text>
</comment>
<dbReference type="Proteomes" id="UP000001202">
    <property type="component" value="Chromosome"/>
</dbReference>
<dbReference type="AlphaFoldDB" id="A0A0H3BJH8"/>
<keyword evidence="10" id="KW-0966">Cell projection</keyword>
<feature type="region of interest" description="Disordered" evidence="7">
    <location>
        <begin position="311"/>
        <end position="368"/>
    </location>
</feature>
<dbReference type="PANTHER" id="PTHR30288:SF0">
    <property type="entry name" value="FLAGELLAR HOOK-ASSOCIATED PROTEIN 2"/>
    <property type="match status" value="1"/>
</dbReference>
<proteinExistence type="inferred from homology"/>
<feature type="compositionally biased region" description="Polar residues" evidence="7">
    <location>
        <begin position="344"/>
        <end position="358"/>
    </location>
</feature>
<keyword evidence="10" id="KW-0969">Cilium</keyword>
<dbReference type="EMBL" id="CP000805">
    <property type="protein sequence ID" value="ACD71288.1"/>
    <property type="molecule type" value="Genomic_DNA"/>
</dbReference>
<feature type="compositionally biased region" description="Basic and acidic residues" evidence="7">
    <location>
        <begin position="324"/>
        <end position="337"/>
    </location>
</feature>
<feature type="domain" description="Flagellar hook-associated protein 2 N-terminal" evidence="8">
    <location>
        <begin position="14"/>
        <end position="106"/>
    </location>
</feature>
<dbReference type="GO" id="GO:0071973">
    <property type="term" value="P:bacterial-type flagellum-dependent cell motility"/>
    <property type="evidence" value="ECO:0007669"/>
    <property type="project" value="TreeGrafter"/>
</dbReference>
<comment type="function">
    <text evidence="6">Required for morphogenesis and for the elongation of the flagellar filament by facilitating polymerization of the flagellin monomers at the tip of growing filament. Forms a capping structure, which prevents flagellin subunits (transported through the central channel of the flagellum) from leaking out without polymerization at the distal end.</text>
</comment>
<dbReference type="InterPro" id="IPR010809">
    <property type="entry name" value="FliD_C"/>
</dbReference>
<dbReference type="GO" id="GO:0007155">
    <property type="term" value="P:cell adhesion"/>
    <property type="evidence" value="ECO:0007669"/>
    <property type="project" value="InterPro"/>
</dbReference>
<feature type="compositionally biased region" description="Polar residues" evidence="7">
    <location>
        <begin position="264"/>
        <end position="277"/>
    </location>
</feature>
<accession>A0A0H3BJH8</accession>
<evidence type="ECO:0000313" key="11">
    <source>
        <dbReference type="Proteomes" id="UP000001202"/>
    </source>
</evidence>
<sequence>MSDVRIPGVGAGKYDNLIQSLMKKERIPRDNAAAKVKVYEVQNNALKDVERYARDLRDAVKGLYSFNNPFAEKEAHSSNERAFTVDATRDAAEQNHTLRVKDIAQGDAFLSDPLPEDFRVPSGTYTFCIGEKKICVSWKGGHYRDFIRAVNKQGKDSLTLSEIKTSGASRALLFRSELTGKSNRLSFEDAALDLALRLRVVQEARSDVFTQDVLSVGPGKHARLDFPHPLRAQAGLTLEFVASLEGASIANEESRAHTPAQGGAPTSSHGNTASAAHNQDGAAAVRPTEPANGAPVQEETSSVFFEGVTVKNEASQGDLPTTDGLEKYPAVDDKGDNPRAPGESQGTATHEGSGSSTDNADDTRSTGALAGSGKLALESLQGHALPLPPLVLTQNAPQMVSIPLREYGDVRALILDNAQARGALTLRAIRVRAEDAPGGYVPVNPASQAQDAAFDFDGVHVTRGTNSITDLIPGVTLSLHERTEKTETLSVTPDVNAMKNAIIEFVAKYNRLMAEINIVTSNKSAIIDELAYLTPEEKKKETEQLGSLHGDSTLLMLKDRLRRNTSNAYRAGDDGASRTLAHIGISTKAHASSGINTAQLRGYLEIDEEKLHSSLNAQKDQVRALFGHDSDGDLLVDNGVAFTLTELLNPYLGRSGIFAIRSNGVDERIKSTEKRVETYDKQLEKKERELRHKYHTMDGALRSLQKQSDAIQNFNQSVRNRN</sequence>
<evidence type="ECO:0000256" key="5">
    <source>
        <dbReference type="ARBA" id="ARBA00023143"/>
    </source>
</evidence>
<evidence type="ECO:0000256" key="2">
    <source>
        <dbReference type="ARBA" id="ARBA00009764"/>
    </source>
</evidence>
<dbReference type="InterPro" id="IPR040026">
    <property type="entry name" value="FliD"/>
</dbReference>
<evidence type="ECO:0000259" key="8">
    <source>
        <dbReference type="Pfam" id="PF02465"/>
    </source>
</evidence>
<dbReference type="Pfam" id="PF02465">
    <property type="entry name" value="FliD_N"/>
    <property type="match status" value="1"/>
</dbReference>